<evidence type="ECO:0000313" key="2">
    <source>
        <dbReference type="EMBL" id="KAK3888573.1"/>
    </source>
</evidence>
<dbReference type="AlphaFoldDB" id="A0AAE1GFD0"/>
<name>A0AAE1GFD0_PETCI</name>
<accession>A0AAE1GFD0</accession>
<dbReference type="InterPro" id="IPR008906">
    <property type="entry name" value="HATC_C_dom"/>
</dbReference>
<dbReference type="GO" id="GO:0046983">
    <property type="term" value="F:protein dimerization activity"/>
    <property type="evidence" value="ECO:0007669"/>
    <property type="project" value="InterPro"/>
</dbReference>
<evidence type="ECO:0000259" key="1">
    <source>
        <dbReference type="Pfam" id="PF05699"/>
    </source>
</evidence>
<feature type="domain" description="HAT C-terminal dimerisation" evidence="1">
    <location>
        <begin position="484"/>
        <end position="538"/>
    </location>
</feature>
<dbReference type="InterPro" id="IPR012337">
    <property type="entry name" value="RNaseH-like_sf"/>
</dbReference>
<dbReference type="SUPFAM" id="SSF53098">
    <property type="entry name" value="Ribonuclease H-like"/>
    <property type="match status" value="1"/>
</dbReference>
<protein>
    <recommendedName>
        <fullName evidence="1">HAT C-terminal dimerisation domain-containing protein</fullName>
    </recommendedName>
</protein>
<gene>
    <name evidence="2" type="ORF">Pcinc_007425</name>
</gene>
<dbReference type="Pfam" id="PF05699">
    <property type="entry name" value="Dimer_Tnp_hAT"/>
    <property type="match status" value="1"/>
</dbReference>
<sequence length="549" mass="62444">MKLKNCNKSSLIAHQNSIKRTKNFSAKKKTVNIEQFFKAKSEPDLSDKIARAGLLLSSFMAEHGTPFSQADHLTEVMKKMFPDSNIAKVSQVPALMVRFYDGHKLKVVDVLLDTVEVEDASASGLYNTVKEVFESRQIPMRNILGFASDNCFTMLGARNGFQAFLKKDVPSVLVLGCVCHSFALCSSYASNKLPSWLESFIKDVCCYFARSSKRQHQFRLIQEVVDSPRHRMVKLSQTRWLSRGRVISIVEQWDALKLFFQGEATTDKVDGAGNISKAMMTRGTKHMLLFFNYILGKIDRMNVEFQAEYFKLGTLFATISDEYRSILSLFIKDSVIKSQKLAAIDPQNRNLLKNLSDINLGGRCEGLLVSEPLEEKERRFRIDCLSYMVELCMQIKRRFTFEEDSVLSLLQIIEPKAALSSERCIKSIAKLAVHFPHVIKNEDLDELEEQWRDLLYAQTSLKNLSYRATTFWYELRSVKDGNGHSKFDLLSKFMCCLFALPHSSACVERVFSQVNLIKTKQTNRLQVATAANCLLAKQSIATGNRQILS</sequence>
<reference evidence="2" key="1">
    <citation type="submission" date="2023-10" db="EMBL/GenBank/DDBJ databases">
        <title>Genome assemblies of two species of porcelain crab, Petrolisthes cinctipes and Petrolisthes manimaculis (Anomura: Porcellanidae).</title>
        <authorList>
            <person name="Angst P."/>
        </authorList>
    </citation>
    <scope>NUCLEOTIDE SEQUENCE</scope>
    <source>
        <strain evidence="2">PB745_01</strain>
        <tissue evidence="2">Gill</tissue>
    </source>
</reference>
<dbReference type="PANTHER" id="PTHR37162:SF1">
    <property type="entry name" value="BED-TYPE DOMAIN-CONTAINING PROTEIN"/>
    <property type="match status" value="1"/>
</dbReference>
<dbReference type="Proteomes" id="UP001286313">
    <property type="component" value="Unassembled WGS sequence"/>
</dbReference>
<keyword evidence="3" id="KW-1185">Reference proteome</keyword>
<organism evidence="2 3">
    <name type="scientific">Petrolisthes cinctipes</name>
    <name type="common">Flat porcelain crab</name>
    <dbReference type="NCBI Taxonomy" id="88211"/>
    <lineage>
        <taxon>Eukaryota</taxon>
        <taxon>Metazoa</taxon>
        <taxon>Ecdysozoa</taxon>
        <taxon>Arthropoda</taxon>
        <taxon>Crustacea</taxon>
        <taxon>Multicrustacea</taxon>
        <taxon>Malacostraca</taxon>
        <taxon>Eumalacostraca</taxon>
        <taxon>Eucarida</taxon>
        <taxon>Decapoda</taxon>
        <taxon>Pleocyemata</taxon>
        <taxon>Anomura</taxon>
        <taxon>Galatheoidea</taxon>
        <taxon>Porcellanidae</taxon>
        <taxon>Petrolisthes</taxon>
    </lineage>
</organism>
<dbReference type="PANTHER" id="PTHR37162">
    <property type="entry name" value="HAT FAMILY DIMERISATION DOMAINCONTAINING PROTEIN-RELATED"/>
    <property type="match status" value="1"/>
</dbReference>
<comment type="caution">
    <text evidence="2">The sequence shown here is derived from an EMBL/GenBank/DDBJ whole genome shotgun (WGS) entry which is preliminary data.</text>
</comment>
<proteinExistence type="predicted"/>
<dbReference type="EMBL" id="JAWQEG010000543">
    <property type="protein sequence ID" value="KAK3888573.1"/>
    <property type="molecule type" value="Genomic_DNA"/>
</dbReference>
<evidence type="ECO:0000313" key="3">
    <source>
        <dbReference type="Proteomes" id="UP001286313"/>
    </source>
</evidence>